<dbReference type="Pfam" id="PF02518">
    <property type="entry name" value="HATPase_c"/>
    <property type="match status" value="1"/>
</dbReference>
<feature type="transmembrane region" description="Helical" evidence="6">
    <location>
        <begin position="99"/>
        <end position="118"/>
    </location>
</feature>
<keyword evidence="4" id="KW-0378">Hydrolase</keyword>
<name>A0A066UP85_9VIBR</name>
<dbReference type="InterPro" id="IPR036890">
    <property type="entry name" value="HATPase_C_sf"/>
</dbReference>
<dbReference type="InterPro" id="IPR003661">
    <property type="entry name" value="HisK_dim/P_dom"/>
</dbReference>
<dbReference type="InterPro" id="IPR005467">
    <property type="entry name" value="His_kinase_dom"/>
</dbReference>
<comment type="caution">
    <text evidence="9">The sequence shown here is derived from an EMBL/GenBank/DDBJ whole genome shotgun (WGS) entry which is preliminary data.</text>
</comment>
<dbReference type="GO" id="GO:0000155">
    <property type="term" value="F:phosphorelay sensor kinase activity"/>
    <property type="evidence" value="ECO:0007669"/>
    <property type="project" value="InterPro"/>
</dbReference>
<dbReference type="GO" id="GO:0016787">
    <property type="term" value="F:hydrolase activity"/>
    <property type="evidence" value="ECO:0007669"/>
    <property type="project" value="UniProtKB-KW"/>
</dbReference>
<keyword evidence="6" id="KW-1133">Transmembrane helix</keyword>
<dbReference type="InterPro" id="IPR001789">
    <property type="entry name" value="Sig_transdc_resp-reg_receiver"/>
</dbReference>
<evidence type="ECO:0000313" key="9">
    <source>
        <dbReference type="EMBL" id="KDN29231.1"/>
    </source>
</evidence>
<keyword evidence="10" id="KW-1185">Reference proteome</keyword>
<dbReference type="Gene3D" id="3.40.50.2300">
    <property type="match status" value="1"/>
</dbReference>
<dbReference type="AlphaFoldDB" id="A0A066UP85"/>
<dbReference type="Proteomes" id="UP000027219">
    <property type="component" value="Unassembled WGS sequence"/>
</dbReference>
<dbReference type="PRINTS" id="PR00344">
    <property type="entry name" value="BCTRLSENSOR"/>
</dbReference>
<dbReference type="InterPro" id="IPR011006">
    <property type="entry name" value="CheY-like_superfamily"/>
</dbReference>
<dbReference type="OrthoDB" id="8573961at2"/>
<dbReference type="SUPFAM" id="SSF52172">
    <property type="entry name" value="CheY-like"/>
    <property type="match status" value="1"/>
</dbReference>
<dbReference type="Gene3D" id="3.30.565.10">
    <property type="entry name" value="Histidine kinase-like ATPase, C-terminal domain"/>
    <property type="match status" value="1"/>
</dbReference>
<keyword evidence="6" id="KW-0812">Transmembrane</keyword>
<feature type="transmembrane region" description="Helical" evidence="6">
    <location>
        <begin position="12"/>
        <end position="32"/>
    </location>
</feature>
<evidence type="ECO:0000256" key="5">
    <source>
        <dbReference type="PROSITE-ProRule" id="PRU00169"/>
    </source>
</evidence>
<dbReference type="Gene3D" id="1.10.287.130">
    <property type="match status" value="1"/>
</dbReference>
<feature type="transmembrane region" description="Helical" evidence="6">
    <location>
        <begin position="73"/>
        <end position="93"/>
    </location>
</feature>
<accession>A0A066UP85</accession>
<feature type="transmembrane region" description="Helical" evidence="6">
    <location>
        <begin position="125"/>
        <end position="144"/>
    </location>
</feature>
<dbReference type="PROSITE" id="PS50109">
    <property type="entry name" value="HIS_KIN"/>
    <property type="match status" value="1"/>
</dbReference>
<feature type="transmembrane region" description="Helical" evidence="6">
    <location>
        <begin position="150"/>
        <end position="168"/>
    </location>
</feature>
<dbReference type="PANTHER" id="PTHR43547">
    <property type="entry name" value="TWO-COMPONENT HISTIDINE KINASE"/>
    <property type="match status" value="1"/>
</dbReference>
<dbReference type="Pfam" id="PF00072">
    <property type="entry name" value="Response_reg"/>
    <property type="match status" value="1"/>
</dbReference>
<evidence type="ECO:0000256" key="4">
    <source>
        <dbReference type="ARBA" id="ARBA00022801"/>
    </source>
</evidence>
<dbReference type="InterPro" id="IPR036097">
    <property type="entry name" value="HisK_dim/P_sf"/>
</dbReference>
<dbReference type="SUPFAM" id="SSF55874">
    <property type="entry name" value="ATPase domain of HSP90 chaperone/DNA topoisomerase II/histidine kinase"/>
    <property type="match status" value="1"/>
</dbReference>
<sequence>MDAIRKVYQYAEPNLTLVGWMGFVGFPVYYIVWELMFPQPYENLPLRVFCSTLFFGIIYRHRFPFRWRKYLPAYYQVVTTICLPGFFFYMLLMNSWSNVWVMSFMAAIFLHILLVHITRVMFAQTFAGIGLASLCAWVAQGFHLDITMDWTHVPIFLFIYLFGNLFYVRNQVEHEARVSLAKSFGAGIAHEMRNPLSGLLTSIDVIQSILPNPKQEPQGQYTLKHDDVVLLKKVSDDAMNIIRSGNETIDLLLTSIDENRISRSTFKKHSAKNVVTEAIESFSYKRSTDRKAISLNVQGDFEFLGSDTLFKYVMYNLFKNAFHHRSSDEFHIHVSMYNEGRTNSVTVTDNGSGISNEVMRNIFQDFYTTGKSGSYGLGLPFCQKVMKAFGGDIQCQSELGEWSQFTLSFPLIGSNTVAEIQNDLTKLKSVLMICEQNILTTRMTEISRFMGFDLTMINPASALNRKEYEFEFDVIFVDAEALIKQPKQLKAIESLLSFTEARVAYLYEHSTTQQIGSMLPNVKWIETQAWLLNTKSTVDGLFFDSETLSPHSNFEPLKTSKKGTIMVVDDNESLRRFTAMLIAKQGFEVIEKEDGQQALDALDNSNVDLILMDIEMPVMNGVEASRRIRGSNKAYSKIPIIAHTGDSSPVTLEQIGESGMSDFIVKPADKNRLFDKIANWV</sequence>
<dbReference type="PROSITE" id="PS50110">
    <property type="entry name" value="RESPONSE_REGULATORY"/>
    <property type="match status" value="1"/>
</dbReference>
<dbReference type="InterPro" id="IPR003594">
    <property type="entry name" value="HATPase_dom"/>
</dbReference>
<evidence type="ECO:0000256" key="6">
    <source>
        <dbReference type="SAM" id="Phobius"/>
    </source>
</evidence>
<evidence type="ECO:0000256" key="3">
    <source>
        <dbReference type="ARBA" id="ARBA00022553"/>
    </source>
</evidence>
<feature type="domain" description="Histidine kinase" evidence="7">
    <location>
        <begin position="187"/>
        <end position="413"/>
    </location>
</feature>
<keyword evidence="6" id="KW-0472">Membrane</keyword>
<evidence type="ECO:0000256" key="1">
    <source>
        <dbReference type="ARBA" id="ARBA00000085"/>
    </source>
</evidence>
<evidence type="ECO:0000313" key="10">
    <source>
        <dbReference type="Proteomes" id="UP000027219"/>
    </source>
</evidence>
<proteinExistence type="predicted"/>
<dbReference type="EC" id="2.7.13.3" evidence="2"/>
<feature type="transmembrane region" description="Helical" evidence="6">
    <location>
        <begin position="44"/>
        <end position="61"/>
    </location>
</feature>
<evidence type="ECO:0000259" key="7">
    <source>
        <dbReference type="PROSITE" id="PS50109"/>
    </source>
</evidence>
<dbReference type="PANTHER" id="PTHR43547:SF2">
    <property type="entry name" value="HYBRID SIGNAL TRANSDUCTION HISTIDINE KINASE C"/>
    <property type="match status" value="1"/>
</dbReference>
<keyword evidence="3 5" id="KW-0597">Phosphoprotein</keyword>
<dbReference type="EMBL" id="JFFR01000009">
    <property type="protein sequence ID" value="KDN29231.1"/>
    <property type="molecule type" value="Genomic_DNA"/>
</dbReference>
<dbReference type="SMART" id="SM00448">
    <property type="entry name" value="REC"/>
    <property type="match status" value="1"/>
</dbReference>
<evidence type="ECO:0000256" key="2">
    <source>
        <dbReference type="ARBA" id="ARBA00012438"/>
    </source>
</evidence>
<dbReference type="CDD" id="cd17546">
    <property type="entry name" value="REC_hyHK_CKI1_RcsC-like"/>
    <property type="match status" value="1"/>
</dbReference>
<feature type="domain" description="Response regulatory" evidence="8">
    <location>
        <begin position="564"/>
        <end position="681"/>
    </location>
</feature>
<organism evidence="9 10">
    <name type="scientific">Vibrio fortis</name>
    <dbReference type="NCBI Taxonomy" id="212667"/>
    <lineage>
        <taxon>Bacteria</taxon>
        <taxon>Pseudomonadati</taxon>
        <taxon>Pseudomonadota</taxon>
        <taxon>Gammaproteobacteria</taxon>
        <taxon>Vibrionales</taxon>
        <taxon>Vibrionaceae</taxon>
        <taxon>Vibrio</taxon>
    </lineage>
</organism>
<feature type="modified residue" description="4-aspartylphosphate" evidence="5">
    <location>
        <position position="613"/>
    </location>
</feature>
<comment type="catalytic activity">
    <reaction evidence="1">
        <text>ATP + protein L-histidine = ADP + protein N-phospho-L-histidine.</text>
        <dbReference type="EC" id="2.7.13.3"/>
    </reaction>
</comment>
<reference evidence="9 10" key="1">
    <citation type="submission" date="2014-02" db="EMBL/GenBank/DDBJ databases">
        <title>Vibrio fortis Dalian14 Genome Sequencing.</title>
        <authorList>
            <person name="Wang Y."/>
            <person name="Song L."/>
            <person name="Liu G."/>
            <person name="Ding J."/>
        </authorList>
    </citation>
    <scope>NUCLEOTIDE SEQUENCE [LARGE SCALE GENOMIC DNA]</scope>
    <source>
        <strain evidence="9 10">Dalian14</strain>
    </source>
</reference>
<dbReference type="RefSeq" id="WP_032550163.1">
    <property type="nucleotide sequence ID" value="NZ_JFFR01000009.1"/>
</dbReference>
<dbReference type="SUPFAM" id="SSF47384">
    <property type="entry name" value="Homodimeric domain of signal transducing histidine kinase"/>
    <property type="match status" value="1"/>
</dbReference>
<dbReference type="InterPro" id="IPR004358">
    <property type="entry name" value="Sig_transdc_His_kin-like_C"/>
</dbReference>
<gene>
    <name evidence="9" type="ORF">VFDL14_13655</name>
</gene>
<dbReference type="SMART" id="SM00387">
    <property type="entry name" value="HATPase_c"/>
    <property type="match status" value="1"/>
</dbReference>
<evidence type="ECO:0000259" key="8">
    <source>
        <dbReference type="PROSITE" id="PS50110"/>
    </source>
</evidence>
<dbReference type="CDD" id="cd00082">
    <property type="entry name" value="HisKA"/>
    <property type="match status" value="1"/>
</dbReference>
<protein>
    <recommendedName>
        <fullName evidence="2">histidine kinase</fullName>
        <ecNumber evidence="2">2.7.13.3</ecNumber>
    </recommendedName>
</protein>
<dbReference type="STRING" id="212667.VFDL14_13655"/>